<keyword evidence="2" id="KW-1185">Reference proteome</keyword>
<keyword evidence="1" id="KW-0456">Lyase</keyword>
<dbReference type="AlphaFoldDB" id="A0A4R4Y4J6"/>
<dbReference type="Gene3D" id="1.25.10.10">
    <property type="entry name" value="Leucine-rich Repeat Variant"/>
    <property type="match status" value="2"/>
</dbReference>
<sequence length="687" mass="73337">MADEIFAGLDDIRWARMRHAHGSAADVPALLRGLADPDPAVRENALDGMYGAVHHQGDVYPCTVAAIPFLLRIVADPGVPGRAEVVRLLAGIGSAEDPTELEGAYRKANEAVDEAYPLWEVLLEDADPHVREAVTEVLPACTRRRRAALTLLTARLPHESDESVRIAIVRTVGTLARADDDAGPEPREWLAGVAAAEPDVRLRLVALTELTSLPGVTEVIGADDALDLLAAVYRSGTAVAEPAGFETATLVGAVRRLREQAAQGRRAPEAADLVRGVSRSYGDRVAERVRLLTGLLRSPEWECHLDALPVAEHLVSGWRGDYRELVALVGDRIRDGHPRTRPAAVRALEDLGELALPAVDALAEALESTPRRAVPHPEADGADLPWVIEWASGPPSVSPGVRVLARAGDPRALPMVAWALDHEPMPNYAASCVVSLGTRAAPLVPLLVARLRDLPADDRFDDRRDDVAYALTAIGPAAAEALPALLAGPHTQAVIRALAKVAGTAGDIADALRGAVGAADRRTAVTAARALWEGAGDAEPALAVAGRHLDGDDRFAWRDAAELLAVVGQATKPHLTCLRRLTRRKDPHCWLVLSAARALWRVTGDPEPLLPVLERAWGTNAHTRREVATLWAEAGPAAAAARTLLADELARARRHNAREGSYSSDQVTADEDLVKRCREALTAIGAP</sequence>
<comment type="caution">
    <text evidence="1">The sequence shown here is derived from an EMBL/GenBank/DDBJ whole genome shotgun (WGS) entry which is preliminary data.</text>
</comment>
<dbReference type="GO" id="GO:0016829">
    <property type="term" value="F:lyase activity"/>
    <property type="evidence" value="ECO:0007669"/>
    <property type="project" value="UniProtKB-KW"/>
</dbReference>
<dbReference type="EMBL" id="SMKQ01000171">
    <property type="protein sequence ID" value="TDD39133.1"/>
    <property type="molecule type" value="Genomic_DNA"/>
</dbReference>
<dbReference type="RefSeq" id="WP_132619736.1">
    <property type="nucleotide sequence ID" value="NZ_SMKQ01000171.1"/>
</dbReference>
<reference evidence="1 2" key="1">
    <citation type="submission" date="2019-03" db="EMBL/GenBank/DDBJ databases">
        <title>Draft genome sequences of novel Actinobacteria.</title>
        <authorList>
            <person name="Sahin N."/>
            <person name="Ay H."/>
            <person name="Saygin H."/>
        </authorList>
    </citation>
    <scope>NUCLEOTIDE SEQUENCE [LARGE SCALE GENOMIC DNA]</scope>
    <source>
        <strain evidence="1 2">CH32</strain>
    </source>
</reference>
<evidence type="ECO:0000313" key="2">
    <source>
        <dbReference type="Proteomes" id="UP000295302"/>
    </source>
</evidence>
<dbReference type="InterPro" id="IPR011989">
    <property type="entry name" value="ARM-like"/>
</dbReference>
<proteinExistence type="predicted"/>
<dbReference type="Proteomes" id="UP000295302">
    <property type="component" value="Unassembled WGS sequence"/>
</dbReference>
<dbReference type="InterPro" id="IPR016024">
    <property type="entry name" value="ARM-type_fold"/>
</dbReference>
<accession>A0A4R4Y4J6</accession>
<name>A0A4R4Y4J6_9ACTN</name>
<protein>
    <submittedName>
        <fullName evidence="1">PBS lyase</fullName>
    </submittedName>
</protein>
<gene>
    <name evidence="1" type="ORF">E1286_35710</name>
</gene>
<dbReference type="OrthoDB" id="292843at2"/>
<evidence type="ECO:0000313" key="1">
    <source>
        <dbReference type="EMBL" id="TDD39133.1"/>
    </source>
</evidence>
<organism evidence="1 2">
    <name type="scientific">Nonomuraea terrae</name>
    <dbReference type="NCBI Taxonomy" id="2530383"/>
    <lineage>
        <taxon>Bacteria</taxon>
        <taxon>Bacillati</taxon>
        <taxon>Actinomycetota</taxon>
        <taxon>Actinomycetes</taxon>
        <taxon>Streptosporangiales</taxon>
        <taxon>Streptosporangiaceae</taxon>
        <taxon>Nonomuraea</taxon>
    </lineage>
</organism>
<dbReference type="SUPFAM" id="SSF48371">
    <property type="entry name" value="ARM repeat"/>
    <property type="match status" value="1"/>
</dbReference>